<keyword evidence="4 5" id="KW-0732">Signal</keyword>
<evidence type="ECO:0000256" key="3">
    <source>
        <dbReference type="ARBA" id="ARBA00022448"/>
    </source>
</evidence>
<gene>
    <name evidence="6" type="ORF">PAECIP111802_01308</name>
</gene>
<name>A0ABM8VDC2_9BACL</name>
<dbReference type="PROSITE" id="PS51257">
    <property type="entry name" value="PROKAR_LIPOPROTEIN"/>
    <property type="match status" value="1"/>
</dbReference>
<comment type="caution">
    <text evidence="6">The sequence shown here is derived from an EMBL/GenBank/DDBJ whole genome shotgun (WGS) entry which is preliminary data.</text>
</comment>
<dbReference type="Pfam" id="PF01547">
    <property type="entry name" value="SBP_bac_1"/>
    <property type="match status" value="1"/>
</dbReference>
<accession>A0ABM8VDC2</accession>
<dbReference type="EMBL" id="CAJVCE010000003">
    <property type="protein sequence ID" value="CAG7627003.1"/>
    <property type="molecule type" value="Genomic_DNA"/>
</dbReference>
<sequence length="432" mass="48654">MNKRLVTASAACLLMMLSGCMPKNADNATSTSGQGQGQEKPPEPVTLKLYDTQQFNEADFAKLISEPLKKKYPYITVEKIDKSKGNTLNNVIATNQQFDLFTIWQGEIPSQEQLAFFEDMTPLFTKNKFDLNRFDQDSLQAVKAVSAGGLFGLPYNVQFNALFYNKDIFDKFGVAYPKDGMTWEETIELAKKVTRLDNGTQYRGLDPEGYTRLSFPLSLNILEPGSNKIHVNSEPYKRVFELGKTINDIPGNQQKGSVWEGFFKNRTTAMLAMYNIFSTPDFIKAEGLNWDVAQYPSYSDLPNKYGMYDLHLIGISKTSKYKDAALKVMEVLLSDEVQTASVRSTGRLSPLKDPKFKEAYGADMPLLKGKHIQSIFKSSSAKGTTYSKHYLEARKLVDAEYKNFLAGKNDVNTALRTAEEKISQYVAQQDKK</sequence>
<proteinExistence type="inferred from homology"/>
<evidence type="ECO:0000256" key="4">
    <source>
        <dbReference type="ARBA" id="ARBA00022729"/>
    </source>
</evidence>
<dbReference type="PANTHER" id="PTHR43649">
    <property type="entry name" value="ARABINOSE-BINDING PROTEIN-RELATED"/>
    <property type="match status" value="1"/>
</dbReference>
<dbReference type="RefSeq" id="WP_218097658.1">
    <property type="nucleotide sequence ID" value="NZ_CAJVCE010000003.1"/>
</dbReference>
<evidence type="ECO:0008006" key="8">
    <source>
        <dbReference type="Google" id="ProtNLM"/>
    </source>
</evidence>
<evidence type="ECO:0000313" key="7">
    <source>
        <dbReference type="Proteomes" id="UP000730618"/>
    </source>
</evidence>
<keyword evidence="3" id="KW-0813">Transport</keyword>
<reference evidence="6 7" key="1">
    <citation type="submission" date="2021-06" db="EMBL/GenBank/DDBJ databases">
        <authorList>
            <person name="Criscuolo A."/>
        </authorList>
    </citation>
    <scope>NUCLEOTIDE SEQUENCE [LARGE SCALE GENOMIC DNA]</scope>
    <source>
        <strain evidence="7">CIP 111802</strain>
    </source>
</reference>
<protein>
    <recommendedName>
        <fullName evidence="8">Extracellular solute-binding protein</fullName>
    </recommendedName>
</protein>
<evidence type="ECO:0000256" key="5">
    <source>
        <dbReference type="SAM" id="SignalP"/>
    </source>
</evidence>
<evidence type="ECO:0000313" key="6">
    <source>
        <dbReference type="EMBL" id="CAG7627003.1"/>
    </source>
</evidence>
<dbReference type="Proteomes" id="UP000730618">
    <property type="component" value="Unassembled WGS sequence"/>
</dbReference>
<dbReference type="InterPro" id="IPR006059">
    <property type="entry name" value="SBP"/>
</dbReference>
<keyword evidence="7" id="KW-1185">Reference proteome</keyword>
<feature type="signal peptide" evidence="5">
    <location>
        <begin position="1"/>
        <end position="25"/>
    </location>
</feature>
<comment type="similarity">
    <text evidence="2">Belongs to the bacterial solute-binding protein 1 family.</text>
</comment>
<comment type="subcellular location">
    <subcellularLocation>
        <location evidence="1">Cell envelope</location>
    </subcellularLocation>
</comment>
<organism evidence="6 7">
    <name type="scientific">Paenibacillus allorhizosphaerae</name>
    <dbReference type="NCBI Taxonomy" id="2849866"/>
    <lineage>
        <taxon>Bacteria</taxon>
        <taxon>Bacillati</taxon>
        <taxon>Bacillota</taxon>
        <taxon>Bacilli</taxon>
        <taxon>Bacillales</taxon>
        <taxon>Paenibacillaceae</taxon>
        <taxon>Paenibacillus</taxon>
    </lineage>
</organism>
<evidence type="ECO:0000256" key="1">
    <source>
        <dbReference type="ARBA" id="ARBA00004196"/>
    </source>
</evidence>
<feature type="chain" id="PRO_5046768697" description="Extracellular solute-binding protein" evidence="5">
    <location>
        <begin position="26"/>
        <end position="432"/>
    </location>
</feature>
<dbReference type="PANTHER" id="PTHR43649:SF31">
    <property type="entry name" value="SN-GLYCEROL-3-PHOSPHATE-BINDING PERIPLASMIC PROTEIN UGPB"/>
    <property type="match status" value="1"/>
</dbReference>
<evidence type="ECO:0000256" key="2">
    <source>
        <dbReference type="ARBA" id="ARBA00008520"/>
    </source>
</evidence>
<dbReference type="InterPro" id="IPR050490">
    <property type="entry name" value="Bact_solute-bd_prot1"/>
</dbReference>